<keyword evidence="3" id="KW-1185">Reference proteome</keyword>
<dbReference type="PANTHER" id="PTHR14815:SF2">
    <property type="entry name" value="DDB1- AND CUL4-ASSOCIATED FACTOR 17"/>
    <property type="match status" value="1"/>
</dbReference>
<organism evidence="2 3">
    <name type="scientific">Eschrichtius robustus</name>
    <name type="common">California gray whale</name>
    <name type="synonym">Eschrichtius gibbosus</name>
    <dbReference type="NCBI Taxonomy" id="9764"/>
    <lineage>
        <taxon>Eukaryota</taxon>
        <taxon>Metazoa</taxon>
        <taxon>Chordata</taxon>
        <taxon>Craniata</taxon>
        <taxon>Vertebrata</taxon>
        <taxon>Euteleostomi</taxon>
        <taxon>Mammalia</taxon>
        <taxon>Eutheria</taxon>
        <taxon>Laurasiatheria</taxon>
        <taxon>Artiodactyla</taxon>
        <taxon>Whippomorpha</taxon>
        <taxon>Cetacea</taxon>
        <taxon>Mysticeti</taxon>
        <taxon>Eschrichtiidae</taxon>
        <taxon>Eschrichtius</taxon>
    </lineage>
</organism>
<evidence type="ECO:0000256" key="1">
    <source>
        <dbReference type="SAM" id="MobiDB-lite"/>
    </source>
</evidence>
<name>A0AB34H9U5_ESCRO</name>
<feature type="region of interest" description="Disordered" evidence="1">
    <location>
        <begin position="266"/>
        <end position="294"/>
    </location>
</feature>
<feature type="compositionally biased region" description="Basic residues" evidence="1">
    <location>
        <begin position="128"/>
        <end position="140"/>
    </location>
</feature>
<accession>A0AB34H9U5</accession>
<sequence length="428" mass="47133">MPAPSPLTHNNKSIVFTDPKGLTVHLIHNVQRVTEGKAEGVPFFSTGRCLRGRGAVAHDTTPLSAPCQGLSEQKSGAERRKGTGAARDGPLNAGLEQVTGTKRLQHSAPTVLPRRRVQSRKGAPALRRSLRRGQRRRGRAGPRPVRGGARASARSPLPCGGCSSGNKSRSLRGHWELHFPVRERLRRIARYGRRSVCRRGSSRRVFEGSARKGVSFPSQLPALGRRRLCLPSSHCRAPPARLRVSAFPGPLGELGPGGSKVAAVARRRSERRTPLEPCQLPPARTSMGPSQKPNVCRRLSRRALGFFSRDAGVVQRTNLGILRALVCQESTKFKNVWTTHSKSPIAYERGRIYFDNYRCCVSSVASEPRKLYEMPKCSKSEKIEDALLWECPVAGIQQPVLLYLAVFHVLPFSLIGILEINKKVGTHF</sequence>
<evidence type="ECO:0000313" key="2">
    <source>
        <dbReference type="EMBL" id="KAJ8788536.1"/>
    </source>
</evidence>
<dbReference type="GO" id="GO:0080008">
    <property type="term" value="C:Cul4-RING E3 ubiquitin ligase complex"/>
    <property type="evidence" value="ECO:0007669"/>
    <property type="project" value="TreeGrafter"/>
</dbReference>
<protein>
    <submittedName>
        <fullName evidence="2">Uncharacterized protein</fullName>
    </submittedName>
</protein>
<dbReference type="PANTHER" id="PTHR14815">
    <property type="entry name" value="DDB1- AND CUL4-ASSOCIATED FACTOR 17"/>
    <property type="match status" value="1"/>
</dbReference>
<dbReference type="InterPro" id="IPR031620">
    <property type="entry name" value="DCAF17"/>
</dbReference>
<gene>
    <name evidence="2" type="ORF">J1605_005267</name>
</gene>
<dbReference type="Pfam" id="PF15802">
    <property type="entry name" value="DCAF17"/>
    <property type="match status" value="1"/>
</dbReference>
<dbReference type="GO" id="GO:0016567">
    <property type="term" value="P:protein ubiquitination"/>
    <property type="evidence" value="ECO:0007669"/>
    <property type="project" value="InterPro"/>
</dbReference>
<comment type="caution">
    <text evidence="2">The sequence shown here is derived from an EMBL/GenBank/DDBJ whole genome shotgun (WGS) entry which is preliminary data.</text>
</comment>
<feature type="compositionally biased region" description="Low complexity" evidence="1">
    <location>
        <begin position="141"/>
        <end position="157"/>
    </location>
</feature>
<feature type="region of interest" description="Disordered" evidence="1">
    <location>
        <begin position="58"/>
        <end position="167"/>
    </location>
</feature>
<dbReference type="EMBL" id="JAIQCJ010001602">
    <property type="protein sequence ID" value="KAJ8788536.1"/>
    <property type="molecule type" value="Genomic_DNA"/>
</dbReference>
<reference evidence="2 3" key="1">
    <citation type="submission" date="2022-11" db="EMBL/GenBank/DDBJ databases">
        <title>Whole genome sequence of Eschrichtius robustus ER-17-0199.</title>
        <authorList>
            <person name="Bruniche-Olsen A."/>
            <person name="Black A.N."/>
            <person name="Fields C.J."/>
            <person name="Walden K."/>
            <person name="Dewoody J.A."/>
        </authorList>
    </citation>
    <scope>NUCLEOTIDE SEQUENCE [LARGE SCALE GENOMIC DNA]</scope>
    <source>
        <strain evidence="2">ER-17-0199</strain>
        <tissue evidence="2">Blubber</tissue>
    </source>
</reference>
<dbReference type="AlphaFoldDB" id="A0AB34H9U5"/>
<evidence type="ECO:0000313" key="3">
    <source>
        <dbReference type="Proteomes" id="UP001159641"/>
    </source>
</evidence>
<proteinExistence type="predicted"/>
<dbReference type="Proteomes" id="UP001159641">
    <property type="component" value="Unassembled WGS sequence"/>
</dbReference>